<dbReference type="PANTHER" id="PTHR32285">
    <property type="entry name" value="PROTEIN TRICHOME BIREFRINGENCE-LIKE 9-RELATED"/>
    <property type="match status" value="1"/>
</dbReference>
<dbReference type="AlphaFoldDB" id="A0A2A9NGT0"/>
<evidence type="ECO:0000313" key="1">
    <source>
        <dbReference type="EMBL" id="PFH47457.1"/>
    </source>
</evidence>
<dbReference type="EMBL" id="KZ302110">
    <property type="protein sequence ID" value="PFH47457.1"/>
    <property type="molecule type" value="Genomic_DNA"/>
</dbReference>
<dbReference type="GO" id="GO:0016413">
    <property type="term" value="F:O-acetyltransferase activity"/>
    <property type="evidence" value="ECO:0007669"/>
    <property type="project" value="InterPro"/>
</dbReference>
<accession>A0A2A9NGT0</accession>
<feature type="non-terminal residue" evidence="1">
    <location>
        <position position="1"/>
    </location>
</feature>
<sequence>WTGCPMPESDLLSGYTEKQRRLGEEKRLLDVMNWVWMPWRGVVLSWDAEKFVVRLLRSPGGLFLIGDTVTKQHSDVLIHMLRQAGITLDLNPPHLPQPSSQSPSLRRNVFQYVLRPSSATTLRLVRLAGVPRTRALRPVVTLVKDYMLAGEADVREIVERLGAPSGFRYVGALPSAEGWEDLVMEAAKPREGEPRGAGEDTVVVLNTGHNWSRYQLSMLPSRKTGKEEQTRVREAFKQMVKLITGRLSSIPRLSVYYRSTSPGHPTCIQHAVPYPDYDVALEAEGKGMGAVDLSEVLSPAEEERWRRQDWDLFGTHNEVWNRTVGRLMRGRREGWMRRVGARWAYWDVWEMAVQRPDAHLQPGVDCLQWCLPSLMEEWTRQLYHFLTVE</sequence>
<protein>
    <submittedName>
        <fullName evidence="1">Uncharacterized protein</fullName>
    </submittedName>
</protein>
<evidence type="ECO:0000313" key="2">
    <source>
        <dbReference type="Proteomes" id="UP000242287"/>
    </source>
</evidence>
<proteinExistence type="predicted"/>
<name>A0A2A9NGT0_9AGAR</name>
<dbReference type="Proteomes" id="UP000242287">
    <property type="component" value="Unassembled WGS sequence"/>
</dbReference>
<feature type="non-terminal residue" evidence="1">
    <location>
        <position position="389"/>
    </location>
</feature>
<gene>
    <name evidence="1" type="ORF">AMATHDRAFT_102370</name>
</gene>
<reference evidence="1 2" key="1">
    <citation type="submission" date="2014-02" db="EMBL/GenBank/DDBJ databases">
        <title>Transposable element dynamics among asymbiotic and ectomycorrhizal Amanita fungi.</title>
        <authorList>
            <consortium name="DOE Joint Genome Institute"/>
            <person name="Hess J."/>
            <person name="Skrede I."/>
            <person name="Wolfe B."/>
            <person name="LaButti K."/>
            <person name="Ohm R.A."/>
            <person name="Grigoriev I.V."/>
            <person name="Pringle A."/>
        </authorList>
    </citation>
    <scope>NUCLEOTIDE SEQUENCE [LARGE SCALE GENOMIC DNA]</scope>
    <source>
        <strain evidence="1 2">SKay4041</strain>
    </source>
</reference>
<dbReference type="OrthoDB" id="630188at2759"/>
<organism evidence="1 2">
    <name type="scientific">Amanita thiersii Skay4041</name>
    <dbReference type="NCBI Taxonomy" id="703135"/>
    <lineage>
        <taxon>Eukaryota</taxon>
        <taxon>Fungi</taxon>
        <taxon>Dikarya</taxon>
        <taxon>Basidiomycota</taxon>
        <taxon>Agaricomycotina</taxon>
        <taxon>Agaricomycetes</taxon>
        <taxon>Agaricomycetidae</taxon>
        <taxon>Agaricales</taxon>
        <taxon>Pluteineae</taxon>
        <taxon>Amanitaceae</taxon>
        <taxon>Amanita</taxon>
    </lineage>
</organism>
<keyword evidence="2" id="KW-1185">Reference proteome</keyword>
<dbReference type="InterPro" id="IPR029962">
    <property type="entry name" value="TBL"/>
</dbReference>
<dbReference type="PANTHER" id="PTHR32285:SF48">
    <property type="entry name" value="PROTEIN TRICHOME BIREFRINGENCE-LIKE 19"/>
    <property type="match status" value="1"/>
</dbReference>